<keyword evidence="2" id="KW-1185">Reference proteome</keyword>
<name>A0ACB8Y2E9_ARCLA</name>
<organism evidence="1 2">
    <name type="scientific">Arctium lappa</name>
    <name type="common">Greater burdock</name>
    <name type="synonym">Lappa major</name>
    <dbReference type="NCBI Taxonomy" id="4217"/>
    <lineage>
        <taxon>Eukaryota</taxon>
        <taxon>Viridiplantae</taxon>
        <taxon>Streptophyta</taxon>
        <taxon>Embryophyta</taxon>
        <taxon>Tracheophyta</taxon>
        <taxon>Spermatophyta</taxon>
        <taxon>Magnoliopsida</taxon>
        <taxon>eudicotyledons</taxon>
        <taxon>Gunneridae</taxon>
        <taxon>Pentapetalae</taxon>
        <taxon>asterids</taxon>
        <taxon>campanulids</taxon>
        <taxon>Asterales</taxon>
        <taxon>Asteraceae</taxon>
        <taxon>Carduoideae</taxon>
        <taxon>Cardueae</taxon>
        <taxon>Arctiinae</taxon>
        <taxon>Arctium</taxon>
    </lineage>
</organism>
<sequence>MYEGLSETFNPPSRLHFFLCRFITFISTSPLTPFSLSRNSLEVCNHFQRFFIRNLGGICARKVTHKSKFVMIIYELY</sequence>
<gene>
    <name evidence="1" type="ORF">L6452_36963</name>
</gene>
<comment type="caution">
    <text evidence="1">The sequence shown here is derived from an EMBL/GenBank/DDBJ whole genome shotgun (WGS) entry which is preliminary data.</text>
</comment>
<reference evidence="1 2" key="2">
    <citation type="journal article" date="2022" name="Mol. Ecol. Resour.">
        <title>The genomes of chicory, endive, great burdock and yacon provide insights into Asteraceae paleo-polyploidization history and plant inulin production.</title>
        <authorList>
            <person name="Fan W."/>
            <person name="Wang S."/>
            <person name="Wang H."/>
            <person name="Wang A."/>
            <person name="Jiang F."/>
            <person name="Liu H."/>
            <person name="Zhao H."/>
            <person name="Xu D."/>
            <person name="Zhang Y."/>
        </authorList>
    </citation>
    <scope>NUCLEOTIDE SEQUENCE [LARGE SCALE GENOMIC DNA]</scope>
    <source>
        <strain evidence="2">cv. Niubang</strain>
    </source>
</reference>
<evidence type="ECO:0000313" key="1">
    <source>
        <dbReference type="EMBL" id="KAI3677697.1"/>
    </source>
</evidence>
<accession>A0ACB8Y2E9</accession>
<protein>
    <submittedName>
        <fullName evidence="1">Uncharacterized protein</fullName>
    </submittedName>
</protein>
<dbReference type="Proteomes" id="UP001055879">
    <property type="component" value="Linkage Group LG14"/>
</dbReference>
<proteinExistence type="predicted"/>
<reference evidence="2" key="1">
    <citation type="journal article" date="2022" name="Mol. Ecol. Resour.">
        <title>The genomes of chicory, endive, great burdock and yacon provide insights into Asteraceae palaeo-polyploidization history and plant inulin production.</title>
        <authorList>
            <person name="Fan W."/>
            <person name="Wang S."/>
            <person name="Wang H."/>
            <person name="Wang A."/>
            <person name="Jiang F."/>
            <person name="Liu H."/>
            <person name="Zhao H."/>
            <person name="Xu D."/>
            <person name="Zhang Y."/>
        </authorList>
    </citation>
    <scope>NUCLEOTIDE SEQUENCE [LARGE SCALE GENOMIC DNA]</scope>
    <source>
        <strain evidence="2">cv. Niubang</strain>
    </source>
</reference>
<dbReference type="EMBL" id="CM042060">
    <property type="protein sequence ID" value="KAI3677697.1"/>
    <property type="molecule type" value="Genomic_DNA"/>
</dbReference>
<evidence type="ECO:0000313" key="2">
    <source>
        <dbReference type="Proteomes" id="UP001055879"/>
    </source>
</evidence>